<evidence type="ECO:0000313" key="3">
    <source>
        <dbReference type="WBParaSite" id="PgE114_g002_t06"/>
    </source>
</evidence>
<name>A0A915A2K1_PARUN</name>
<protein>
    <submittedName>
        <fullName evidence="3">Oxidoreductase-like domain-containing protein</fullName>
    </submittedName>
</protein>
<feature type="compositionally biased region" description="Low complexity" evidence="1">
    <location>
        <begin position="30"/>
        <end position="44"/>
    </location>
</feature>
<accession>A0A915A2K1</accession>
<evidence type="ECO:0000313" key="2">
    <source>
        <dbReference type="Proteomes" id="UP000887569"/>
    </source>
</evidence>
<reference evidence="3" key="1">
    <citation type="submission" date="2022-11" db="UniProtKB">
        <authorList>
            <consortium name="WormBaseParasite"/>
        </authorList>
    </citation>
    <scope>IDENTIFICATION</scope>
</reference>
<proteinExistence type="predicted"/>
<dbReference type="Proteomes" id="UP000887569">
    <property type="component" value="Unplaced"/>
</dbReference>
<evidence type="ECO:0000256" key="1">
    <source>
        <dbReference type="SAM" id="MobiDB-lite"/>
    </source>
</evidence>
<organism evidence="2 3">
    <name type="scientific">Parascaris univalens</name>
    <name type="common">Nematode worm</name>
    <dbReference type="NCBI Taxonomy" id="6257"/>
    <lineage>
        <taxon>Eukaryota</taxon>
        <taxon>Metazoa</taxon>
        <taxon>Ecdysozoa</taxon>
        <taxon>Nematoda</taxon>
        <taxon>Chromadorea</taxon>
        <taxon>Rhabditida</taxon>
        <taxon>Spirurina</taxon>
        <taxon>Ascaridomorpha</taxon>
        <taxon>Ascaridoidea</taxon>
        <taxon>Ascarididae</taxon>
        <taxon>Parascaris</taxon>
    </lineage>
</organism>
<dbReference type="WBParaSite" id="PgE114_g002_t06">
    <property type="protein sequence ID" value="PgE114_g002_t06"/>
    <property type="gene ID" value="PgE114_g002"/>
</dbReference>
<keyword evidence="2" id="KW-1185">Reference proteome</keyword>
<sequence length="181" mass="18976">MAPPASGATPPVAKEVALSKPAPAAPTSVPLAAKPAGSAKAAPPHTKPPGVPVAFAPTRPGEPPFQLKLDPHDRFVFKGDRMFEGKIKRRASRSQKAFIAFSFSLKRTMEIQLQQHYSPLYLQLVLQLQEVSLHRLKLPQTQPTVSAFAATLAQAAKVSPGAPAAAVATPVAAASTPIPAK</sequence>
<dbReference type="AlphaFoldDB" id="A0A915A2K1"/>
<feature type="region of interest" description="Disordered" evidence="1">
    <location>
        <begin position="1"/>
        <end position="49"/>
    </location>
</feature>